<protein>
    <recommendedName>
        <fullName evidence="4">Odorant receptor</fullName>
    </recommendedName>
</protein>
<sequence>MTAFEEKENAASPRQCTVSQVDWFLELMEEDYHLNFEMDDEGLSTYDHMYQAHIYSNLVDIYHYQFEMLRIVRECTESLTLKIVGGLILLFGVWFMSLLVILMYFSTGDIWLICIAIIFIYALSVTVLFNSCEICENLQTEFYNSLCNMTWFFWNQQNKRIYLFMLMNSQQAIHLYISFNVPVNRKSLLLYIRNTYGFLNFLYQLNISGGPF</sequence>
<organism evidence="2 3">
    <name type="scientific">Rhynchophorus ferrugineus</name>
    <name type="common">Red palm weevil</name>
    <name type="synonym">Curculio ferrugineus</name>
    <dbReference type="NCBI Taxonomy" id="354439"/>
    <lineage>
        <taxon>Eukaryota</taxon>
        <taxon>Metazoa</taxon>
        <taxon>Ecdysozoa</taxon>
        <taxon>Arthropoda</taxon>
        <taxon>Hexapoda</taxon>
        <taxon>Insecta</taxon>
        <taxon>Pterygota</taxon>
        <taxon>Neoptera</taxon>
        <taxon>Endopterygota</taxon>
        <taxon>Coleoptera</taxon>
        <taxon>Polyphaga</taxon>
        <taxon>Cucujiformia</taxon>
        <taxon>Curculionidae</taxon>
        <taxon>Dryophthorinae</taxon>
        <taxon>Rhynchophorus</taxon>
    </lineage>
</organism>
<keyword evidence="1" id="KW-0812">Transmembrane</keyword>
<dbReference type="Proteomes" id="UP000625711">
    <property type="component" value="Unassembled WGS sequence"/>
</dbReference>
<comment type="caution">
    <text evidence="2">The sequence shown here is derived from an EMBL/GenBank/DDBJ whole genome shotgun (WGS) entry which is preliminary data.</text>
</comment>
<evidence type="ECO:0000313" key="3">
    <source>
        <dbReference type="Proteomes" id="UP000625711"/>
    </source>
</evidence>
<reference evidence="2" key="1">
    <citation type="submission" date="2020-08" db="EMBL/GenBank/DDBJ databases">
        <title>Genome sequencing and assembly of the red palm weevil Rhynchophorus ferrugineus.</title>
        <authorList>
            <person name="Dias G.B."/>
            <person name="Bergman C.M."/>
            <person name="Manee M."/>
        </authorList>
    </citation>
    <scope>NUCLEOTIDE SEQUENCE</scope>
    <source>
        <strain evidence="2">AA-2017</strain>
        <tissue evidence="2">Whole larva</tissue>
    </source>
</reference>
<name>A0A834MF87_RHYFE</name>
<feature type="transmembrane region" description="Helical" evidence="1">
    <location>
        <begin position="110"/>
        <end position="129"/>
    </location>
</feature>
<feature type="transmembrane region" description="Helical" evidence="1">
    <location>
        <begin position="79"/>
        <end position="104"/>
    </location>
</feature>
<evidence type="ECO:0000313" key="2">
    <source>
        <dbReference type="EMBL" id="KAF7281413.1"/>
    </source>
</evidence>
<gene>
    <name evidence="2" type="ORF">GWI33_004793</name>
</gene>
<evidence type="ECO:0008006" key="4">
    <source>
        <dbReference type="Google" id="ProtNLM"/>
    </source>
</evidence>
<evidence type="ECO:0000256" key="1">
    <source>
        <dbReference type="SAM" id="Phobius"/>
    </source>
</evidence>
<proteinExistence type="predicted"/>
<dbReference type="EMBL" id="JAACXV010000242">
    <property type="protein sequence ID" value="KAF7281413.1"/>
    <property type="molecule type" value="Genomic_DNA"/>
</dbReference>
<accession>A0A834MF87</accession>
<dbReference type="AlphaFoldDB" id="A0A834MF87"/>
<dbReference type="OrthoDB" id="6712674at2759"/>
<keyword evidence="1" id="KW-0472">Membrane</keyword>
<keyword evidence="3" id="KW-1185">Reference proteome</keyword>
<keyword evidence="1" id="KW-1133">Transmembrane helix</keyword>